<evidence type="ECO:0000256" key="3">
    <source>
        <dbReference type="ARBA" id="ARBA00022692"/>
    </source>
</evidence>
<dbReference type="PANTHER" id="PTHR43791">
    <property type="entry name" value="PERMEASE-RELATED"/>
    <property type="match status" value="1"/>
</dbReference>
<evidence type="ECO:0000256" key="4">
    <source>
        <dbReference type="ARBA" id="ARBA00022989"/>
    </source>
</evidence>
<organism evidence="9 10">
    <name type="scientific">Gibberella nygamai</name>
    <name type="common">Bean root rot disease fungus</name>
    <name type="synonym">Fusarium nygamai</name>
    <dbReference type="NCBI Taxonomy" id="42673"/>
    <lineage>
        <taxon>Eukaryota</taxon>
        <taxon>Fungi</taxon>
        <taxon>Dikarya</taxon>
        <taxon>Ascomycota</taxon>
        <taxon>Pezizomycotina</taxon>
        <taxon>Sordariomycetes</taxon>
        <taxon>Hypocreomycetidae</taxon>
        <taxon>Hypocreales</taxon>
        <taxon>Nectriaceae</taxon>
        <taxon>Fusarium</taxon>
        <taxon>Fusarium fujikuroi species complex</taxon>
    </lineage>
</organism>
<keyword evidence="4 7" id="KW-1133">Transmembrane helix</keyword>
<feature type="transmembrane region" description="Helical" evidence="7">
    <location>
        <begin position="167"/>
        <end position="188"/>
    </location>
</feature>
<protein>
    <recommendedName>
        <fullName evidence="8">Major facilitator superfamily (MFS) profile domain-containing protein</fullName>
    </recommendedName>
</protein>
<accession>A0A2K0VWG5</accession>
<evidence type="ECO:0000313" key="9">
    <source>
        <dbReference type="EMBL" id="PNP74363.1"/>
    </source>
</evidence>
<dbReference type="GO" id="GO:0022857">
    <property type="term" value="F:transmembrane transporter activity"/>
    <property type="evidence" value="ECO:0007669"/>
    <property type="project" value="InterPro"/>
</dbReference>
<dbReference type="OrthoDB" id="6730379at2759"/>
<dbReference type="InterPro" id="IPR020846">
    <property type="entry name" value="MFS_dom"/>
</dbReference>
<dbReference type="AlphaFoldDB" id="A0A2K0VWG5"/>
<dbReference type="PROSITE" id="PS50850">
    <property type="entry name" value="MFS"/>
    <property type="match status" value="1"/>
</dbReference>
<keyword evidence="3 7" id="KW-0812">Transmembrane</keyword>
<comment type="caution">
    <text evidence="9">The sequence shown here is derived from an EMBL/GenBank/DDBJ whole genome shotgun (WGS) entry which is preliminary data.</text>
</comment>
<gene>
    <name evidence="9" type="ORF">FNYG_12412</name>
</gene>
<dbReference type="Gene3D" id="1.20.1250.20">
    <property type="entry name" value="MFS general substrate transporter like domains"/>
    <property type="match status" value="1"/>
</dbReference>
<evidence type="ECO:0000256" key="5">
    <source>
        <dbReference type="ARBA" id="ARBA00023136"/>
    </source>
</evidence>
<evidence type="ECO:0000256" key="7">
    <source>
        <dbReference type="SAM" id="Phobius"/>
    </source>
</evidence>
<sequence length="351" mass="39381">MDKDLKPVTMMPTNSTVGMGELVEDTASGHQPADTLDDNVKHAEELGSPPLEIVYSSKEDARVRWKLDLFLLPMMACTYVLNYMDKVALSEASIFGIKEDLNLVGQQYSWSSSIFYLGYLVWQYPSSLLMQKLPIGRYFGVMIFLWGLTACTTAFTKSFATLCVNRVFLGVFESCMSPILTILISQYWTREEQPLRTSLWWSTSAVGSFMADAVTYGLSGKDHSGSKYAVWQVVYLVFGPMTMFWGIVVFFGVNSLLCSEDYVPISHVDQEGVYHEIKNPKPVLPLSVARRVFLEYSNYAEGLIAINAFPRHVSGNLHVSTAEGFAMALEVSPTRVYKFYGNIDDNSLPQL</sequence>
<evidence type="ECO:0000256" key="2">
    <source>
        <dbReference type="ARBA" id="ARBA00022448"/>
    </source>
</evidence>
<evidence type="ECO:0000313" key="10">
    <source>
        <dbReference type="Proteomes" id="UP000236664"/>
    </source>
</evidence>
<keyword evidence="2" id="KW-0813">Transport</keyword>
<evidence type="ECO:0000256" key="6">
    <source>
        <dbReference type="ARBA" id="ARBA00023180"/>
    </source>
</evidence>
<name>A0A2K0VWG5_GIBNY</name>
<keyword evidence="6" id="KW-0325">Glycoprotein</keyword>
<proteinExistence type="predicted"/>
<dbReference type="SUPFAM" id="SSF103473">
    <property type="entry name" value="MFS general substrate transporter"/>
    <property type="match status" value="1"/>
</dbReference>
<keyword evidence="5 7" id="KW-0472">Membrane</keyword>
<feature type="transmembrane region" description="Helical" evidence="7">
    <location>
        <begin position="135"/>
        <end position="155"/>
    </location>
</feature>
<dbReference type="Pfam" id="PF07690">
    <property type="entry name" value="MFS_1"/>
    <property type="match status" value="1"/>
</dbReference>
<feature type="domain" description="Major facilitator superfamily (MFS) profile" evidence="8">
    <location>
        <begin position="71"/>
        <end position="351"/>
    </location>
</feature>
<comment type="subcellular location">
    <subcellularLocation>
        <location evidence="1">Membrane</location>
        <topology evidence="1">Multi-pass membrane protein</topology>
    </subcellularLocation>
</comment>
<dbReference type="EMBL" id="MTQA01000214">
    <property type="protein sequence ID" value="PNP74363.1"/>
    <property type="molecule type" value="Genomic_DNA"/>
</dbReference>
<dbReference type="PANTHER" id="PTHR43791:SF97">
    <property type="entry name" value="ALLANTOATE TRANSPORTER, PUTATIVE (AFU_ORTHOLOGUE AFUA_1G14700)-RELATED"/>
    <property type="match status" value="1"/>
</dbReference>
<keyword evidence="10" id="KW-1185">Reference proteome</keyword>
<evidence type="ECO:0000259" key="8">
    <source>
        <dbReference type="PROSITE" id="PS50850"/>
    </source>
</evidence>
<dbReference type="InterPro" id="IPR011701">
    <property type="entry name" value="MFS"/>
</dbReference>
<dbReference type="Proteomes" id="UP000236664">
    <property type="component" value="Unassembled WGS sequence"/>
</dbReference>
<feature type="transmembrane region" description="Helical" evidence="7">
    <location>
        <begin position="230"/>
        <end position="253"/>
    </location>
</feature>
<dbReference type="GO" id="GO:0016020">
    <property type="term" value="C:membrane"/>
    <property type="evidence" value="ECO:0007669"/>
    <property type="project" value="UniProtKB-SubCell"/>
</dbReference>
<dbReference type="InterPro" id="IPR036259">
    <property type="entry name" value="MFS_trans_sf"/>
</dbReference>
<evidence type="ECO:0000256" key="1">
    <source>
        <dbReference type="ARBA" id="ARBA00004141"/>
    </source>
</evidence>
<reference evidence="9 10" key="1">
    <citation type="submission" date="2017-06" db="EMBL/GenBank/DDBJ databases">
        <title>Genome of Fusarium nygamai isolate CS10214.</title>
        <authorList>
            <person name="Gardiner D.M."/>
            <person name="Obanor F."/>
            <person name="Kazan K."/>
        </authorList>
    </citation>
    <scope>NUCLEOTIDE SEQUENCE [LARGE SCALE GENOMIC DNA]</scope>
    <source>
        <strain evidence="9 10">CS10214</strain>
    </source>
</reference>